<dbReference type="EMBL" id="OU893346">
    <property type="protein sequence ID" value="CAG9786041.1"/>
    <property type="molecule type" value="Genomic_DNA"/>
</dbReference>
<accession>A0A9N9WB04</accession>
<keyword evidence="13" id="KW-1133">Transmembrane helix</keyword>
<feature type="binding site" evidence="12">
    <location>
        <position position="339"/>
    </location>
    <ligand>
        <name>Ca(2+)</name>
        <dbReference type="ChEBI" id="CHEBI:29108"/>
    </ligand>
</feature>
<organism evidence="14 15">
    <name type="scientific">Diatraea saccharalis</name>
    <name type="common">sugarcane borer</name>
    <dbReference type="NCBI Taxonomy" id="40085"/>
    <lineage>
        <taxon>Eukaryota</taxon>
        <taxon>Metazoa</taxon>
        <taxon>Ecdysozoa</taxon>
        <taxon>Arthropoda</taxon>
        <taxon>Hexapoda</taxon>
        <taxon>Insecta</taxon>
        <taxon>Pterygota</taxon>
        <taxon>Neoptera</taxon>
        <taxon>Endopterygota</taxon>
        <taxon>Lepidoptera</taxon>
        <taxon>Glossata</taxon>
        <taxon>Ditrysia</taxon>
        <taxon>Pyraloidea</taxon>
        <taxon>Crambidae</taxon>
        <taxon>Crambinae</taxon>
        <taxon>Diatraea</taxon>
    </lineage>
</organism>
<evidence type="ECO:0000256" key="2">
    <source>
        <dbReference type="ARBA" id="ARBA00012148"/>
    </source>
</evidence>
<dbReference type="SUPFAM" id="SSF101887">
    <property type="entry name" value="Apyrase"/>
    <property type="match status" value="1"/>
</dbReference>
<keyword evidence="13" id="KW-0472">Membrane</keyword>
<evidence type="ECO:0000256" key="7">
    <source>
        <dbReference type="ARBA" id="ARBA00022837"/>
    </source>
</evidence>
<feature type="transmembrane region" description="Helical" evidence="13">
    <location>
        <begin position="41"/>
        <end position="61"/>
    </location>
</feature>
<evidence type="ECO:0000256" key="5">
    <source>
        <dbReference type="ARBA" id="ARBA00022723"/>
    </source>
</evidence>
<dbReference type="Gene3D" id="2.120.10.100">
    <property type="entry name" value="Apyrase"/>
    <property type="match status" value="1"/>
</dbReference>
<dbReference type="OrthoDB" id="25028at2759"/>
<evidence type="ECO:0000256" key="9">
    <source>
        <dbReference type="ARBA" id="ARBA00025738"/>
    </source>
</evidence>
<dbReference type="InterPro" id="IPR036258">
    <property type="entry name" value="Apyrase_sf"/>
</dbReference>
<comment type="cofactor">
    <cofactor evidence="1 12">
        <name>Ca(2+)</name>
        <dbReference type="ChEBI" id="CHEBI:29108"/>
    </cofactor>
</comment>
<keyword evidence="5 12" id="KW-0479">Metal-binding</keyword>
<evidence type="ECO:0000256" key="8">
    <source>
        <dbReference type="ARBA" id="ARBA00023240"/>
    </source>
</evidence>
<feature type="binding site" evidence="12">
    <location>
        <position position="209"/>
    </location>
    <ligand>
        <name>Ca(2+)</name>
        <dbReference type="ChEBI" id="CHEBI:29108"/>
    </ligand>
</feature>
<gene>
    <name evidence="14" type="ORF">DIATSA_LOCUS4026</name>
</gene>
<evidence type="ECO:0000256" key="6">
    <source>
        <dbReference type="ARBA" id="ARBA00022801"/>
    </source>
</evidence>
<dbReference type="FunFam" id="2.120.10.100:FF:000001">
    <property type="entry name" value="Soluble calcium-activated nucleotidase 1"/>
    <property type="match status" value="1"/>
</dbReference>
<dbReference type="GO" id="GO:0004050">
    <property type="term" value="F:apyrase activity"/>
    <property type="evidence" value="ECO:0007669"/>
    <property type="project" value="UniProtKB-EC"/>
</dbReference>
<evidence type="ECO:0000313" key="14">
    <source>
        <dbReference type="EMBL" id="CAG9786041.1"/>
    </source>
</evidence>
<keyword evidence="3" id="KW-1201">Platelet aggregation inhibiting toxin</keyword>
<dbReference type="InterPro" id="IPR009283">
    <property type="entry name" value="Apyrase"/>
</dbReference>
<dbReference type="PANTHER" id="PTHR13023">
    <property type="entry name" value="APYRASE"/>
    <property type="match status" value="1"/>
</dbReference>
<evidence type="ECO:0000256" key="12">
    <source>
        <dbReference type="PIRSR" id="PIRSR609283-1"/>
    </source>
</evidence>
<keyword evidence="4" id="KW-0800">Toxin</keyword>
<dbReference type="AlphaFoldDB" id="A0A9N9WB04"/>
<dbReference type="GO" id="GO:0045134">
    <property type="term" value="F:UDP phosphatase activity"/>
    <property type="evidence" value="ECO:0007669"/>
    <property type="project" value="TreeGrafter"/>
</dbReference>
<evidence type="ECO:0000256" key="4">
    <source>
        <dbReference type="ARBA" id="ARBA00022656"/>
    </source>
</evidence>
<evidence type="ECO:0000256" key="10">
    <source>
        <dbReference type="ARBA" id="ARBA00047297"/>
    </source>
</evidence>
<comment type="similarity">
    <text evidence="9">Belongs to the apyrase family.</text>
</comment>
<dbReference type="PANTHER" id="PTHR13023:SF3">
    <property type="entry name" value="SOLUBLE CALCIUM-ACTIVATED NUCLEOTIDASE 1"/>
    <property type="match status" value="1"/>
</dbReference>
<keyword evidence="7 12" id="KW-0106">Calcium</keyword>
<keyword evidence="6" id="KW-0378">Hydrolase</keyword>
<dbReference type="GO" id="GO:0004382">
    <property type="term" value="F:GDP phosphatase activity"/>
    <property type="evidence" value="ECO:0007669"/>
    <property type="project" value="TreeGrafter"/>
</dbReference>
<name>A0A9N9WB04_9NEOP</name>
<evidence type="ECO:0000256" key="1">
    <source>
        <dbReference type="ARBA" id="ARBA00001913"/>
    </source>
</evidence>
<dbReference type="Pfam" id="PF06079">
    <property type="entry name" value="Apyrase"/>
    <property type="match status" value="1"/>
</dbReference>
<dbReference type="EC" id="3.6.1.5" evidence="2"/>
<proteinExistence type="inferred from homology"/>
<feature type="binding site" evidence="12">
    <location>
        <position position="278"/>
    </location>
    <ligand>
        <name>Ca(2+)</name>
        <dbReference type="ChEBI" id="CHEBI:29108"/>
    </ligand>
</feature>
<feature type="binding site" evidence="12">
    <location>
        <position position="162"/>
    </location>
    <ligand>
        <name>Ca(2+)</name>
        <dbReference type="ChEBI" id="CHEBI:29108"/>
    </ligand>
</feature>
<protein>
    <recommendedName>
        <fullName evidence="11">Apyrase</fullName>
        <ecNumber evidence="2">3.6.1.5</ecNumber>
    </recommendedName>
</protein>
<sequence length="472" mass="53753">MYEYYELEDRKMKSTLKDWRKALRTPATYRVGNAVRIQPQFVLLIILLGVFMLILFYYNWWTSSHSPNVHKWINNVRPYNSTYPLTQPIASGDLVAFRIGIVSDLDTNSKSSIKPHTYNSYLKKGFLSYHKSKNYVSVSWDPVAPLQLSSTYSHKGRGMELSELIVYDGRLLSFDDRSGMVFEIINNRVVPWVVLTDGNGYAEKGFKSEWATIKDDILYVGSMGKEWTTASGEFSSYDPMWVKAINIHGEVQHLNWVHQYKAVRSAIGIQWPGYMIHESGVWSPIKRKWHFLPRRCSHETYNETLDEIRGCNYLITADNDFQHIQAYEITKHQPKHGFSSFKFIPGSNDDAIVALKTTEFEGKTATYITAFRTDGTIYNVIEDVQHLLMKCAKNKNERELLLAEFGLDTLDIGLVQAAVKALGNLSGYSCILVLRTSAGLVTREAAMPATIPQLKWIALAALGDCSHSEKSI</sequence>
<dbReference type="GO" id="GO:0030166">
    <property type="term" value="P:proteoglycan biosynthetic process"/>
    <property type="evidence" value="ECO:0007669"/>
    <property type="project" value="TreeGrafter"/>
</dbReference>
<reference evidence="14" key="1">
    <citation type="submission" date="2021-12" db="EMBL/GenBank/DDBJ databases">
        <authorList>
            <person name="King R."/>
        </authorList>
    </citation>
    <scope>NUCLEOTIDE SEQUENCE</scope>
</reference>
<dbReference type="Proteomes" id="UP001153714">
    <property type="component" value="Chromosome 15"/>
</dbReference>
<dbReference type="GO" id="GO:0090729">
    <property type="term" value="F:toxin activity"/>
    <property type="evidence" value="ECO:0007669"/>
    <property type="project" value="UniProtKB-KW"/>
</dbReference>
<dbReference type="GO" id="GO:0005509">
    <property type="term" value="F:calcium ion binding"/>
    <property type="evidence" value="ECO:0007669"/>
    <property type="project" value="InterPro"/>
</dbReference>
<comment type="catalytic activity">
    <reaction evidence="10">
        <text>a ribonucleoside 5'-triphosphate + 2 H2O = a ribonucleoside 5'-phosphate + 2 phosphate + 2 H(+)</text>
        <dbReference type="Rhea" id="RHEA:36795"/>
        <dbReference type="ChEBI" id="CHEBI:15377"/>
        <dbReference type="ChEBI" id="CHEBI:15378"/>
        <dbReference type="ChEBI" id="CHEBI:43474"/>
        <dbReference type="ChEBI" id="CHEBI:58043"/>
        <dbReference type="ChEBI" id="CHEBI:61557"/>
        <dbReference type="EC" id="3.6.1.5"/>
    </reaction>
    <physiologicalReaction direction="left-to-right" evidence="10">
        <dbReference type="Rhea" id="RHEA:36796"/>
    </physiologicalReaction>
</comment>
<evidence type="ECO:0000256" key="3">
    <source>
        <dbReference type="ARBA" id="ARBA00022442"/>
    </source>
</evidence>
<evidence type="ECO:0000256" key="13">
    <source>
        <dbReference type="SAM" id="Phobius"/>
    </source>
</evidence>
<reference evidence="14" key="2">
    <citation type="submission" date="2022-10" db="EMBL/GenBank/DDBJ databases">
        <authorList>
            <consortium name="ENA_rothamsted_submissions"/>
            <consortium name="culmorum"/>
            <person name="King R."/>
        </authorList>
    </citation>
    <scope>NUCLEOTIDE SEQUENCE</scope>
</reference>
<keyword evidence="13" id="KW-0812">Transmembrane</keyword>
<feature type="binding site" evidence="12">
    <location>
        <position position="163"/>
    </location>
    <ligand>
        <name>Ca(2+)</name>
        <dbReference type="ChEBI" id="CHEBI:29108"/>
    </ligand>
</feature>
<evidence type="ECO:0000313" key="15">
    <source>
        <dbReference type="Proteomes" id="UP001153714"/>
    </source>
</evidence>
<evidence type="ECO:0000256" key="11">
    <source>
        <dbReference type="ARBA" id="ARBA00074431"/>
    </source>
</evidence>
<keyword evidence="15" id="KW-1185">Reference proteome</keyword>
<keyword evidence="8" id="KW-1199">Hemostasis impairing toxin</keyword>